<evidence type="ECO:0000313" key="2">
    <source>
        <dbReference type="Proteomes" id="UP000516407"/>
    </source>
</evidence>
<gene>
    <name evidence="1" type="primary">16</name>
    <name evidence="1" type="ORF">SEA_BUMBLE_16</name>
</gene>
<evidence type="ECO:0000313" key="1">
    <source>
        <dbReference type="EMBL" id="QKY79782.1"/>
    </source>
</evidence>
<name>A0A7G3V9Q1_9CAUD</name>
<reference evidence="1 2" key="1">
    <citation type="submission" date="2020-05" db="EMBL/GenBank/DDBJ databases">
        <authorList>
            <person name="Bohanan V.A."/>
            <person name="Brazelton B.R."/>
            <person name="Coffey L.M."/>
            <person name="Donovan A.R."/>
            <person name="Gales A.C."/>
            <person name="Glasscock A.J."/>
            <person name="Grill M."/>
            <person name="Harper M.C."/>
            <person name="Hollowell C.E."/>
            <person name="Liu T.Y."/>
            <person name="Mansour C."/>
            <person name="McDowell A.D."/>
            <person name="Miller T.E."/>
            <person name="Nash A.G."/>
            <person name="Seo J."/>
            <person name="Sherman Z.A."/>
            <person name="Albert R.M."/>
            <person name="Ayala A."/>
            <person name="Monti D.L."/>
            <person name="Garlena R.A."/>
            <person name="Russell D.A."/>
            <person name="Pope W.H."/>
            <person name="Jacobs-Sera D."/>
            <person name="Hatfull G.F."/>
        </authorList>
    </citation>
    <scope>NUCLEOTIDE SEQUENCE [LARGE SCALE GENOMIC DNA]</scope>
</reference>
<proteinExistence type="predicted"/>
<dbReference type="EMBL" id="MT498055">
    <property type="protein sequence ID" value="QKY79782.1"/>
    <property type="molecule type" value="Genomic_DNA"/>
</dbReference>
<sequence>MTEQTFGGYASDPLAPRMASSSLDELSGAAAAPVEAEGLSLLDELEAELNEQTDNIRRFPVPSRPGWVLEFNAIIGSPQIKRYNDTAKGKGKAENADARISNGMALIEANTGILRERGGELVRLTDDSGRDLKLNSTRWLQMLKEPQTNPNAVRALCKFMEDSGVITMGAALLREAGWAEDLTPLDPTDG</sequence>
<protein>
    <submittedName>
        <fullName evidence="1">Uncharacterized protein</fullName>
    </submittedName>
</protein>
<keyword evidence="2" id="KW-1185">Reference proteome</keyword>
<dbReference type="Proteomes" id="UP000516407">
    <property type="component" value="Segment"/>
</dbReference>
<organism evidence="1 2">
    <name type="scientific">Arthrobacter phage Bumble</name>
    <dbReference type="NCBI Taxonomy" id="2743904"/>
    <lineage>
        <taxon>Viruses</taxon>
        <taxon>Duplodnaviria</taxon>
        <taxon>Heunggongvirae</taxon>
        <taxon>Uroviricota</taxon>
        <taxon>Caudoviricetes</taxon>
        <taxon>Berryhillviridae</taxon>
        <taxon>Altadenavirus</taxon>
        <taxon>Altadenavirus bumble</taxon>
    </lineage>
</organism>
<accession>A0A7G3V9Q1</accession>